<dbReference type="OrthoDB" id="10017160at2759"/>
<protein>
    <submittedName>
        <fullName evidence="2">Uncharacterized protein</fullName>
    </submittedName>
</protein>
<name>A0A4C1WXM7_EUMVA</name>
<sequence length="129" mass="15271">MYYLKPYERMILLVILLAATCFYVSFWWKRRRLVELSKDVPSWSNYLPLVGHAHRFIGDTTRRPVSTIVDKNVGKMKLVILNDWQIKQWEIANDVGICKKRVNEIINEYLVKTNVSARWIPKMLTPFNG</sequence>
<dbReference type="AlphaFoldDB" id="A0A4C1WXM7"/>
<keyword evidence="1" id="KW-0472">Membrane</keyword>
<dbReference type="Proteomes" id="UP000299102">
    <property type="component" value="Unassembled WGS sequence"/>
</dbReference>
<keyword evidence="3" id="KW-1185">Reference proteome</keyword>
<accession>A0A4C1WXM7</accession>
<proteinExistence type="predicted"/>
<dbReference type="EMBL" id="BGZK01000657">
    <property type="protein sequence ID" value="GBP54929.1"/>
    <property type="molecule type" value="Genomic_DNA"/>
</dbReference>
<evidence type="ECO:0000313" key="2">
    <source>
        <dbReference type="EMBL" id="GBP54929.1"/>
    </source>
</evidence>
<evidence type="ECO:0000256" key="1">
    <source>
        <dbReference type="SAM" id="Phobius"/>
    </source>
</evidence>
<evidence type="ECO:0000313" key="3">
    <source>
        <dbReference type="Proteomes" id="UP000299102"/>
    </source>
</evidence>
<keyword evidence="1" id="KW-1133">Transmembrane helix</keyword>
<keyword evidence="1" id="KW-0812">Transmembrane</keyword>
<reference evidence="2 3" key="1">
    <citation type="journal article" date="2019" name="Commun. Biol.">
        <title>The bagworm genome reveals a unique fibroin gene that provides high tensile strength.</title>
        <authorList>
            <person name="Kono N."/>
            <person name="Nakamura H."/>
            <person name="Ohtoshi R."/>
            <person name="Tomita M."/>
            <person name="Numata K."/>
            <person name="Arakawa K."/>
        </authorList>
    </citation>
    <scope>NUCLEOTIDE SEQUENCE [LARGE SCALE GENOMIC DNA]</scope>
</reference>
<feature type="transmembrane region" description="Helical" evidence="1">
    <location>
        <begin position="6"/>
        <end position="28"/>
    </location>
</feature>
<organism evidence="2 3">
    <name type="scientific">Eumeta variegata</name>
    <name type="common">Bagworm moth</name>
    <name type="synonym">Eumeta japonica</name>
    <dbReference type="NCBI Taxonomy" id="151549"/>
    <lineage>
        <taxon>Eukaryota</taxon>
        <taxon>Metazoa</taxon>
        <taxon>Ecdysozoa</taxon>
        <taxon>Arthropoda</taxon>
        <taxon>Hexapoda</taxon>
        <taxon>Insecta</taxon>
        <taxon>Pterygota</taxon>
        <taxon>Neoptera</taxon>
        <taxon>Endopterygota</taxon>
        <taxon>Lepidoptera</taxon>
        <taxon>Glossata</taxon>
        <taxon>Ditrysia</taxon>
        <taxon>Tineoidea</taxon>
        <taxon>Psychidae</taxon>
        <taxon>Oiketicinae</taxon>
        <taxon>Eumeta</taxon>
    </lineage>
</organism>
<gene>
    <name evidence="2" type="ORF">EVAR_29771_1</name>
</gene>
<comment type="caution">
    <text evidence="2">The sequence shown here is derived from an EMBL/GenBank/DDBJ whole genome shotgun (WGS) entry which is preliminary data.</text>
</comment>